<accession>A0ABV5CML7</accession>
<dbReference type="EMBL" id="JBCGDC010000019">
    <property type="protein sequence ID" value="MFB6393247.1"/>
    <property type="molecule type" value="Genomic_DNA"/>
</dbReference>
<protein>
    <submittedName>
        <fullName evidence="1">Uncharacterized protein</fullName>
    </submittedName>
</protein>
<comment type="caution">
    <text evidence="1">The sequence shown here is derived from an EMBL/GenBank/DDBJ whole genome shotgun (WGS) entry which is preliminary data.</text>
</comment>
<proteinExistence type="predicted"/>
<evidence type="ECO:0000313" key="1">
    <source>
        <dbReference type="EMBL" id="MFB6393247.1"/>
    </source>
</evidence>
<evidence type="ECO:0000313" key="2">
    <source>
        <dbReference type="Proteomes" id="UP001582793"/>
    </source>
</evidence>
<keyword evidence="2" id="KW-1185">Reference proteome</keyword>
<gene>
    <name evidence="1" type="ORF">AAFH96_09005</name>
</gene>
<reference evidence="1 2" key="1">
    <citation type="submission" date="2024-04" db="EMBL/GenBank/DDBJ databases">
        <title>Polymorphospora sp. isolated from Baiyangdian Lake in Xiong'an New Area.</title>
        <authorList>
            <person name="Zhang X."/>
            <person name="Liu J."/>
        </authorList>
    </citation>
    <scope>NUCLEOTIDE SEQUENCE [LARGE SCALE GENOMIC DNA]</scope>
    <source>
        <strain evidence="1 2">2-325</strain>
    </source>
</reference>
<dbReference type="Proteomes" id="UP001582793">
    <property type="component" value="Unassembled WGS sequence"/>
</dbReference>
<name>A0ABV5CML7_9ACTN</name>
<dbReference type="RefSeq" id="WP_375733808.1">
    <property type="nucleotide sequence ID" value="NZ_JBCGDC010000019.1"/>
</dbReference>
<organism evidence="1 2">
    <name type="scientific">Polymorphospora lycopeni</name>
    <dbReference type="NCBI Taxonomy" id="3140240"/>
    <lineage>
        <taxon>Bacteria</taxon>
        <taxon>Bacillati</taxon>
        <taxon>Actinomycetota</taxon>
        <taxon>Actinomycetes</taxon>
        <taxon>Micromonosporales</taxon>
        <taxon>Micromonosporaceae</taxon>
        <taxon>Polymorphospora</taxon>
    </lineage>
</organism>
<sequence>MGDRDHSPELPVDFAPAIAASTWCLVAATHCPTAARTAVLVWRDGRSLPLMFDGFSVLAGGVWVAPDGSVLTGEAAWRQASAAPDRFPWRRSLHGKNRI</sequence>